<feature type="region of interest" description="Disordered" evidence="5">
    <location>
        <begin position="641"/>
        <end position="662"/>
    </location>
</feature>
<dbReference type="InterPro" id="IPR003347">
    <property type="entry name" value="JmjC_dom"/>
</dbReference>
<dbReference type="FunFam" id="2.60.120.650:FF:000033">
    <property type="entry name" value="Transcription factor jumonji (JmjC) domain-containing protein"/>
    <property type="match status" value="1"/>
</dbReference>
<feature type="compositionally biased region" description="Basic and acidic residues" evidence="5">
    <location>
        <begin position="464"/>
        <end position="475"/>
    </location>
</feature>
<feature type="compositionally biased region" description="Basic and acidic residues" evidence="5">
    <location>
        <begin position="431"/>
        <end position="452"/>
    </location>
</feature>
<dbReference type="GO" id="GO:0003712">
    <property type="term" value="F:transcription coregulator activity"/>
    <property type="evidence" value="ECO:0007669"/>
    <property type="project" value="TreeGrafter"/>
</dbReference>
<evidence type="ECO:0000256" key="4">
    <source>
        <dbReference type="ARBA" id="ARBA00023242"/>
    </source>
</evidence>
<organism evidence="7 8">
    <name type="scientific">Heracleum sosnowskyi</name>
    <dbReference type="NCBI Taxonomy" id="360622"/>
    <lineage>
        <taxon>Eukaryota</taxon>
        <taxon>Viridiplantae</taxon>
        <taxon>Streptophyta</taxon>
        <taxon>Embryophyta</taxon>
        <taxon>Tracheophyta</taxon>
        <taxon>Spermatophyta</taxon>
        <taxon>Magnoliopsida</taxon>
        <taxon>eudicotyledons</taxon>
        <taxon>Gunneridae</taxon>
        <taxon>Pentapetalae</taxon>
        <taxon>asterids</taxon>
        <taxon>campanulids</taxon>
        <taxon>Apiales</taxon>
        <taxon>Apiaceae</taxon>
        <taxon>Apioideae</taxon>
        <taxon>apioid superclade</taxon>
        <taxon>Tordylieae</taxon>
        <taxon>Tordyliinae</taxon>
        <taxon>Heracleum</taxon>
    </lineage>
</organism>
<dbReference type="PANTHER" id="PTHR12549">
    <property type="entry name" value="JMJC DOMAIN-CONTAINING HISTONE DEMETHYLATION PROTEIN"/>
    <property type="match status" value="1"/>
</dbReference>
<dbReference type="GO" id="GO:0046872">
    <property type="term" value="F:metal ion binding"/>
    <property type="evidence" value="ECO:0007669"/>
    <property type="project" value="UniProtKB-KW"/>
</dbReference>
<evidence type="ECO:0000313" key="7">
    <source>
        <dbReference type="EMBL" id="KAK1369392.1"/>
    </source>
</evidence>
<dbReference type="SUPFAM" id="SSF51197">
    <property type="entry name" value="Clavaminate synthase-like"/>
    <property type="match status" value="1"/>
</dbReference>
<dbReference type="Pfam" id="PF02373">
    <property type="entry name" value="JmjC"/>
    <property type="match status" value="1"/>
</dbReference>
<feature type="region of interest" description="Disordered" evidence="5">
    <location>
        <begin position="128"/>
        <end position="174"/>
    </location>
</feature>
<feature type="region of interest" description="Disordered" evidence="5">
    <location>
        <begin position="431"/>
        <end position="489"/>
    </location>
</feature>
<comment type="caution">
    <text evidence="7">The sequence shown here is derived from an EMBL/GenBank/DDBJ whole genome shotgun (WGS) entry which is preliminary data.</text>
</comment>
<evidence type="ECO:0000313" key="8">
    <source>
        <dbReference type="Proteomes" id="UP001237642"/>
    </source>
</evidence>
<proteinExistence type="inferred from homology"/>
<reference evidence="7" key="2">
    <citation type="submission" date="2023-05" db="EMBL/GenBank/DDBJ databases">
        <authorList>
            <person name="Schelkunov M.I."/>
        </authorList>
    </citation>
    <scope>NUCLEOTIDE SEQUENCE</scope>
    <source>
        <strain evidence="7">Hsosn_3</strain>
        <tissue evidence="7">Leaf</tissue>
    </source>
</reference>
<keyword evidence="4" id="KW-0539">Nucleus</keyword>
<feature type="domain" description="JmjC" evidence="6">
    <location>
        <begin position="309"/>
        <end position="610"/>
    </location>
</feature>
<evidence type="ECO:0000256" key="1">
    <source>
        <dbReference type="ARBA" id="ARBA00004123"/>
    </source>
</evidence>
<dbReference type="Gene3D" id="2.60.120.650">
    <property type="entry name" value="Cupin"/>
    <property type="match status" value="1"/>
</dbReference>
<reference evidence="7" key="1">
    <citation type="submission" date="2023-02" db="EMBL/GenBank/DDBJ databases">
        <title>Genome of toxic invasive species Heracleum sosnowskyi carries increased number of genes despite the absence of recent whole-genome duplications.</title>
        <authorList>
            <person name="Schelkunov M."/>
            <person name="Shtratnikova V."/>
            <person name="Makarenko M."/>
            <person name="Klepikova A."/>
            <person name="Omelchenko D."/>
            <person name="Novikova G."/>
            <person name="Obukhova E."/>
            <person name="Bogdanov V."/>
            <person name="Penin A."/>
            <person name="Logacheva M."/>
        </authorList>
    </citation>
    <scope>NUCLEOTIDE SEQUENCE</scope>
    <source>
        <strain evidence="7">Hsosn_3</strain>
        <tissue evidence="7">Leaf</tissue>
    </source>
</reference>
<gene>
    <name evidence="7" type="ORF">POM88_035484</name>
</gene>
<protein>
    <recommendedName>
        <fullName evidence="6">JmjC domain-containing protein</fullName>
    </recommendedName>
</protein>
<dbReference type="CDD" id="cd02208">
    <property type="entry name" value="cupin_RmlC-like"/>
    <property type="match status" value="1"/>
</dbReference>
<dbReference type="Proteomes" id="UP001237642">
    <property type="component" value="Unassembled WGS sequence"/>
</dbReference>
<dbReference type="EMBL" id="JAUIZM010000008">
    <property type="protein sequence ID" value="KAK1369392.1"/>
    <property type="molecule type" value="Genomic_DNA"/>
</dbReference>
<feature type="compositionally biased region" description="Basic and acidic residues" evidence="5">
    <location>
        <begin position="163"/>
        <end position="174"/>
    </location>
</feature>
<dbReference type="PANTHER" id="PTHR12549:SF11">
    <property type="entry name" value="LYSINE-SPECIFIC DEMETHYLASE JMJ25"/>
    <property type="match status" value="1"/>
</dbReference>
<feature type="compositionally biased region" description="Polar residues" evidence="5">
    <location>
        <begin position="653"/>
        <end position="662"/>
    </location>
</feature>
<evidence type="ECO:0000259" key="6">
    <source>
        <dbReference type="PROSITE" id="PS51184"/>
    </source>
</evidence>
<dbReference type="AlphaFoldDB" id="A0AAD8ME13"/>
<dbReference type="InterPro" id="IPR045109">
    <property type="entry name" value="LSDs-like"/>
</dbReference>
<dbReference type="GO" id="GO:0000785">
    <property type="term" value="C:chromatin"/>
    <property type="evidence" value="ECO:0007669"/>
    <property type="project" value="TreeGrafter"/>
</dbReference>
<name>A0AAD8ME13_9APIA</name>
<accession>A0AAD8ME13</accession>
<keyword evidence="8" id="KW-1185">Reference proteome</keyword>
<keyword evidence="3" id="KW-0479">Metal-binding</keyword>
<evidence type="ECO:0000256" key="3">
    <source>
        <dbReference type="ARBA" id="ARBA00022723"/>
    </source>
</evidence>
<dbReference type="GO" id="GO:0006357">
    <property type="term" value="P:regulation of transcription by RNA polymerase II"/>
    <property type="evidence" value="ECO:0007669"/>
    <property type="project" value="TreeGrafter"/>
</dbReference>
<comment type="similarity">
    <text evidence="2">Belongs to the JARID1 histone demethylase family.</text>
</comment>
<dbReference type="GO" id="GO:0032454">
    <property type="term" value="F:histone H3K9 demethylase activity"/>
    <property type="evidence" value="ECO:0007669"/>
    <property type="project" value="InterPro"/>
</dbReference>
<dbReference type="GO" id="GO:0000118">
    <property type="term" value="C:histone deacetylase complex"/>
    <property type="evidence" value="ECO:0007669"/>
    <property type="project" value="TreeGrafter"/>
</dbReference>
<evidence type="ECO:0000256" key="2">
    <source>
        <dbReference type="ARBA" id="ARBA00006801"/>
    </source>
</evidence>
<dbReference type="SMART" id="SM00558">
    <property type="entry name" value="JmjC"/>
    <property type="match status" value="1"/>
</dbReference>
<dbReference type="PROSITE" id="PS51184">
    <property type="entry name" value="JMJC"/>
    <property type="match status" value="1"/>
</dbReference>
<sequence>MVIKQGDDAQGRYDKVYRRRRKEIVKKDVFEQQEEGREKCGDEKRRRLEDQGVVDGEGFVEEDEKGDVDLGYVEQNISDSVPVKRGGGVEKNKLVTELRRSTRERKQVIKSGFQEELDEFFPEDRSLKKGKRSSFNKDGDQSGKTSTRSMKGKGVDGGVSYTENKKRPRTDDKGDPLSVMCHQCQRNDKGRVVVCGNCKWKRYCVPCMTTWYPKMTEDDFAKLCPVCQVNCNCKSCLRLEVRKEDKKKFDLKFTDEEKIQYSKYTIPMLLPFLKQFNKEQMAEKQVEADIQGLPLSKLEVEMSDCGIDERMYCDNYLVAIDCLNWCEVDITARNFFIGYREAQELGRGDSVTKLHCDMSDAVNVLTHVHEVAFTSAQQAEIEKLKKKQLAQNKREIFGKKAGNCKVEKREDRVSEMTGSLNGQFNKKISKSEEGLRCNSENGKEENERDGNIRKQNLVNEQDVSEEKSRESDECARNSGFGSLDNSVEGMEHPEGGALWDIFRRQDTPKLEEYIRKYYREFRHIYCRPLDLVVHPIHDQTFYLTTEHKRRLKKEYGVEPWTFVQKLGDAVFIPVGCPHQVRNIKSCIKVALDFVSPENIHECVRLAEDFRTLPPNHRAKEDKLEVKKISLYAMENAVQHLEKKAGKGKPEAMNGSQAENAEQ</sequence>
<comment type="subcellular location">
    <subcellularLocation>
        <location evidence="1">Nucleus</location>
    </subcellularLocation>
</comment>
<dbReference type="GO" id="GO:0031490">
    <property type="term" value="F:chromatin DNA binding"/>
    <property type="evidence" value="ECO:0007669"/>
    <property type="project" value="TreeGrafter"/>
</dbReference>
<evidence type="ECO:0000256" key="5">
    <source>
        <dbReference type="SAM" id="MobiDB-lite"/>
    </source>
</evidence>